<dbReference type="Pfam" id="PF00750">
    <property type="entry name" value="tRNA-synt_1d"/>
    <property type="match status" value="1"/>
</dbReference>
<evidence type="ECO:0000256" key="2">
    <source>
        <dbReference type="ARBA" id="ARBA00005594"/>
    </source>
</evidence>
<keyword evidence="8 11" id="KW-0648">Protein biosynthesis</keyword>
<dbReference type="EC" id="6.1.1.19" evidence="11"/>
<dbReference type="SMART" id="SM01016">
    <property type="entry name" value="Arg_tRNA_synt_N"/>
    <property type="match status" value="1"/>
</dbReference>
<dbReference type="FunFam" id="3.40.50.620:FF:000062">
    <property type="entry name" value="Arginine--tRNA ligase"/>
    <property type="match status" value="1"/>
</dbReference>
<dbReference type="GO" id="GO:0005524">
    <property type="term" value="F:ATP binding"/>
    <property type="evidence" value="ECO:0007669"/>
    <property type="project" value="UniProtKB-UniRule"/>
</dbReference>
<evidence type="ECO:0000313" key="15">
    <source>
        <dbReference type="EMBL" id="MBY6276351.1"/>
    </source>
</evidence>
<dbReference type="GO" id="GO:0004814">
    <property type="term" value="F:arginine-tRNA ligase activity"/>
    <property type="evidence" value="ECO:0007669"/>
    <property type="project" value="UniProtKB-UniRule"/>
</dbReference>
<evidence type="ECO:0000256" key="9">
    <source>
        <dbReference type="ARBA" id="ARBA00023146"/>
    </source>
</evidence>
<dbReference type="CDD" id="cd07956">
    <property type="entry name" value="Anticodon_Ia_Arg"/>
    <property type="match status" value="1"/>
</dbReference>
<dbReference type="SUPFAM" id="SSF52374">
    <property type="entry name" value="Nucleotidylyl transferase"/>
    <property type="match status" value="1"/>
</dbReference>
<dbReference type="HAMAP" id="MF_00123">
    <property type="entry name" value="Arg_tRNA_synth"/>
    <property type="match status" value="1"/>
</dbReference>
<comment type="subunit">
    <text evidence="3 11">Monomer.</text>
</comment>
<dbReference type="FunFam" id="3.30.1360.70:FF:000003">
    <property type="entry name" value="Arginine--tRNA ligase"/>
    <property type="match status" value="1"/>
</dbReference>
<keyword evidence="5 11" id="KW-0436">Ligase</keyword>
<sequence>MRIVEQIKSEIRQALADAVSRAVAAGALVGPAPEVFLETPKAREHGDFATNLAMVMARQEKKAPRVIAQAIVDHLQTEGTWIESAEIAGPGFINLRLRQGWVHQVLPAIQAEGADYGKSDHGGKQRILLEYVSANPTGPMVLVQARAGAFGSSLARLLNWAGYECHTEFYVNDAGNQVKILARTVDLRAQELRGATVEIPEGYYPGEDVIDCARALLEQYPDFLEKPEEERLAFLERWAPEYFRSGHERVLRSYGVEFDRWFSERSLRESGAPARLVEWLKERGEAYEKDGAVWMRTTAYGDDKDRVLVKSDGEYTYFAADACYHKDKYDRGYATLIDILGQDHHGYLGRMKAMVECLGHPRDSLEILFTQMVRLFKDGQEFRMSKRRGNYVTLEDLLEQVSVDAARYFFLMRSLDTHMDFDLDLANLKSSDNPVFYVQYAHARICSILRQAREQGLEVPAASEVDTALLADESEVELMRKLAEFPEEIIGAADAREVHRIPRYLNELATLFHQFYSRCRVVSDDVPLSRARLLLVDCTRTVLANALGILGVSAPERM</sequence>
<comment type="subcellular location">
    <subcellularLocation>
        <location evidence="1 11">Cytoplasm</location>
    </subcellularLocation>
</comment>
<dbReference type="InterPro" id="IPR035684">
    <property type="entry name" value="ArgRS_core"/>
</dbReference>
<gene>
    <name evidence="11" type="primary">argS</name>
    <name evidence="15" type="ORF">CWE10_09085</name>
</gene>
<dbReference type="Gene3D" id="3.30.1360.70">
    <property type="entry name" value="Arginyl tRNA synthetase N-terminal domain"/>
    <property type="match status" value="1"/>
</dbReference>
<evidence type="ECO:0000256" key="8">
    <source>
        <dbReference type="ARBA" id="ARBA00022917"/>
    </source>
</evidence>
<evidence type="ECO:0000256" key="10">
    <source>
        <dbReference type="ARBA" id="ARBA00049339"/>
    </source>
</evidence>
<dbReference type="InterPro" id="IPR009080">
    <property type="entry name" value="tRNAsynth_Ia_anticodon-bd"/>
</dbReference>
<dbReference type="PANTHER" id="PTHR11956">
    <property type="entry name" value="ARGINYL-TRNA SYNTHETASE"/>
    <property type="match status" value="1"/>
</dbReference>
<evidence type="ECO:0000256" key="11">
    <source>
        <dbReference type="HAMAP-Rule" id="MF_00123"/>
    </source>
</evidence>
<protein>
    <recommendedName>
        <fullName evidence="11">Arginine--tRNA ligase</fullName>
        <ecNumber evidence="11">6.1.1.19</ecNumber>
    </recommendedName>
    <alternativeName>
        <fullName evidence="11">Arginyl-tRNA synthetase</fullName>
        <shortName evidence="11">ArgRS</shortName>
    </alternativeName>
</protein>
<dbReference type="SMART" id="SM00836">
    <property type="entry name" value="DALR_1"/>
    <property type="match status" value="1"/>
</dbReference>
<dbReference type="InterPro" id="IPR008909">
    <property type="entry name" value="DALR_anticod-bd"/>
</dbReference>
<reference evidence="15" key="1">
    <citation type="submission" date="2017-11" db="EMBL/GenBank/DDBJ databases">
        <title>Three new genomes from thermophilic consortium.</title>
        <authorList>
            <person name="Quaggio R."/>
            <person name="Amgarten D."/>
            <person name="Setubal J.C."/>
        </authorList>
    </citation>
    <scope>NUCLEOTIDE SEQUENCE</scope>
    <source>
        <strain evidence="15">ZCTH01-B2</strain>
    </source>
</reference>
<evidence type="ECO:0000256" key="6">
    <source>
        <dbReference type="ARBA" id="ARBA00022741"/>
    </source>
</evidence>
<dbReference type="InterPro" id="IPR036695">
    <property type="entry name" value="Arg-tRNA-synth_N_sf"/>
</dbReference>
<evidence type="ECO:0000256" key="7">
    <source>
        <dbReference type="ARBA" id="ARBA00022840"/>
    </source>
</evidence>
<dbReference type="SUPFAM" id="SSF47323">
    <property type="entry name" value="Anticodon-binding domain of a subclass of class I aminoacyl-tRNA synthetases"/>
    <property type="match status" value="1"/>
</dbReference>
<evidence type="ECO:0000256" key="3">
    <source>
        <dbReference type="ARBA" id="ARBA00011245"/>
    </source>
</evidence>
<dbReference type="FunFam" id="1.10.730.10:FF:000008">
    <property type="entry name" value="Arginine--tRNA ligase"/>
    <property type="match status" value="1"/>
</dbReference>
<comment type="similarity">
    <text evidence="2 11 12">Belongs to the class-I aminoacyl-tRNA synthetase family.</text>
</comment>
<evidence type="ECO:0000256" key="1">
    <source>
        <dbReference type="ARBA" id="ARBA00004496"/>
    </source>
</evidence>
<keyword evidence="6 11" id="KW-0547">Nucleotide-binding</keyword>
<evidence type="ECO:0000313" key="16">
    <source>
        <dbReference type="Proteomes" id="UP000732377"/>
    </source>
</evidence>
<dbReference type="Proteomes" id="UP000732377">
    <property type="component" value="Unassembled WGS sequence"/>
</dbReference>
<dbReference type="InterPro" id="IPR001278">
    <property type="entry name" value="Arg-tRNA-ligase"/>
</dbReference>
<name>A0A953LHK1_SYMTR</name>
<dbReference type="InterPro" id="IPR005148">
    <property type="entry name" value="Arg-tRNA-synth_N"/>
</dbReference>
<feature type="short sequence motif" description="'HIGH' region" evidence="11">
    <location>
        <begin position="134"/>
        <end position="144"/>
    </location>
</feature>
<evidence type="ECO:0000256" key="5">
    <source>
        <dbReference type="ARBA" id="ARBA00022598"/>
    </source>
</evidence>
<dbReference type="Gene3D" id="3.40.50.620">
    <property type="entry name" value="HUPs"/>
    <property type="match status" value="1"/>
</dbReference>
<feature type="domain" description="Arginyl tRNA synthetase N-terminal" evidence="14">
    <location>
        <begin position="9"/>
        <end position="97"/>
    </location>
</feature>
<evidence type="ECO:0000256" key="12">
    <source>
        <dbReference type="RuleBase" id="RU363038"/>
    </source>
</evidence>
<dbReference type="NCBIfam" id="TIGR00456">
    <property type="entry name" value="argS"/>
    <property type="match status" value="1"/>
</dbReference>
<evidence type="ECO:0000256" key="4">
    <source>
        <dbReference type="ARBA" id="ARBA00022490"/>
    </source>
</evidence>
<dbReference type="PANTHER" id="PTHR11956:SF5">
    <property type="entry name" value="ARGININE--TRNA LIGASE, CYTOPLASMIC"/>
    <property type="match status" value="1"/>
</dbReference>
<evidence type="ECO:0000259" key="14">
    <source>
        <dbReference type="SMART" id="SM01016"/>
    </source>
</evidence>
<keyword evidence="7 11" id="KW-0067">ATP-binding</keyword>
<dbReference type="RefSeq" id="WP_273379367.1">
    <property type="nucleotide sequence ID" value="NZ_PIUK01000075.1"/>
</dbReference>
<accession>A0A953LHK1</accession>
<keyword evidence="9 11" id="KW-0030">Aminoacyl-tRNA synthetase</keyword>
<feature type="domain" description="DALR anticodon binding" evidence="13">
    <location>
        <begin position="438"/>
        <end position="558"/>
    </location>
</feature>
<dbReference type="EMBL" id="PIUK01000075">
    <property type="protein sequence ID" value="MBY6276351.1"/>
    <property type="molecule type" value="Genomic_DNA"/>
</dbReference>
<proteinExistence type="inferred from homology"/>
<dbReference type="CDD" id="cd00671">
    <property type="entry name" value="ArgRS_core"/>
    <property type="match status" value="1"/>
</dbReference>
<evidence type="ECO:0000259" key="13">
    <source>
        <dbReference type="SMART" id="SM00836"/>
    </source>
</evidence>
<dbReference type="Gene3D" id="1.10.730.10">
    <property type="entry name" value="Isoleucyl-tRNA Synthetase, Domain 1"/>
    <property type="match status" value="1"/>
</dbReference>
<organism evidence="15 16">
    <name type="scientific">Symbiobacterium thermophilum</name>
    <dbReference type="NCBI Taxonomy" id="2734"/>
    <lineage>
        <taxon>Bacteria</taxon>
        <taxon>Bacillati</taxon>
        <taxon>Bacillota</taxon>
        <taxon>Clostridia</taxon>
        <taxon>Eubacteriales</taxon>
        <taxon>Symbiobacteriaceae</taxon>
        <taxon>Symbiobacterium</taxon>
    </lineage>
</organism>
<dbReference type="InterPro" id="IPR014729">
    <property type="entry name" value="Rossmann-like_a/b/a_fold"/>
</dbReference>
<dbReference type="Pfam" id="PF03485">
    <property type="entry name" value="Arg_tRNA_synt_N"/>
    <property type="match status" value="1"/>
</dbReference>
<dbReference type="PRINTS" id="PR01038">
    <property type="entry name" value="TRNASYNTHARG"/>
</dbReference>
<dbReference type="SUPFAM" id="SSF55190">
    <property type="entry name" value="Arginyl-tRNA synthetase (ArgRS), N-terminal 'additional' domain"/>
    <property type="match status" value="1"/>
</dbReference>
<dbReference type="GO" id="GO:0006420">
    <property type="term" value="P:arginyl-tRNA aminoacylation"/>
    <property type="evidence" value="ECO:0007669"/>
    <property type="project" value="UniProtKB-UniRule"/>
</dbReference>
<dbReference type="AlphaFoldDB" id="A0A953LHK1"/>
<comment type="catalytic activity">
    <reaction evidence="10 11">
        <text>tRNA(Arg) + L-arginine + ATP = L-arginyl-tRNA(Arg) + AMP + diphosphate</text>
        <dbReference type="Rhea" id="RHEA:20301"/>
        <dbReference type="Rhea" id="RHEA-COMP:9658"/>
        <dbReference type="Rhea" id="RHEA-COMP:9673"/>
        <dbReference type="ChEBI" id="CHEBI:30616"/>
        <dbReference type="ChEBI" id="CHEBI:32682"/>
        <dbReference type="ChEBI" id="CHEBI:33019"/>
        <dbReference type="ChEBI" id="CHEBI:78442"/>
        <dbReference type="ChEBI" id="CHEBI:78513"/>
        <dbReference type="ChEBI" id="CHEBI:456215"/>
        <dbReference type="EC" id="6.1.1.19"/>
    </reaction>
</comment>
<dbReference type="Pfam" id="PF05746">
    <property type="entry name" value="DALR_1"/>
    <property type="match status" value="1"/>
</dbReference>
<dbReference type="GO" id="GO:0005737">
    <property type="term" value="C:cytoplasm"/>
    <property type="evidence" value="ECO:0007669"/>
    <property type="project" value="UniProtKB-SubCell"/>
</dbReference>
<comment type="caution">
    <text evidence="15">The sequence shown here is derived from an EMBL/GenBank/DDBJ whole genome shotgun (WGS) entry which is preliminary data.</text>
</comment>
<keyword evidence="4 11" id="KW-0963">Cytoplasm</keyword>